<evidence type="ECO:0000256" key="2">
    <source>
        <dbReference type="ARBA" id="ARBA00007613"/>
    </source>
</evidence>
<dbReference type="GO" id="GO:0015562">
    <property type="term" value="F:efflux transmembrane transporter activity"/>
    <property type="evidence" value="ECO:0007669"/>
    <property type="project" value="InterPro"/>
</dbReference>
<dbReference type="EMBL" id="BJLH01000007">
    <property type="protein sequence ID" value="GEA60608.1"/>
    <property type="molecule type" value="Genomic_DNA"/>
</dbReference>
<keyword evidence="6" id="KW-0472">Membrane</keyword>
<accession>A0A4Y3IP06</accession>
<dbReference type="GO" id="GO:0015288">
    <property type="term" value="F:porin activity"/>
    <property type="evidence" value="ECO:0007669"/>
    <property type="project" value="TreeGrafter"/>
</dbReference>
<keyword evidence="4" id="KW-1134">Transmembrane beta strand</keyword>
<evidence type="ECO:0000313" key="8">
    <source>
        <dbReference type="EMBL" id="GEA60608.1"/>
    </source>
</evidence>
<protein>
    <submittedName>
        <fullName evidence="8">Channel protein TolC</fullName>
    </submittedName>
</protein>
<evidence type="ECO:0000256" key="4">
    <source>
        <dbReference type="ARBA" id="ARBA00022452"/>
    </source>
</evidence>
<sequence>MLAALGSSANAENLLDVYKQALEYDPVYRAGISQYNADKEVYEQARSVLLPTLDLELSHTQTYQKIRDSDNPVYAGVGSTDYPTNELNLSLTQSIYSFSNWASFSQAEEDVKRVAAELEDVRQELMLRVARAYFTVLKKRDTYLGIDAEVKSLEKHFERVQSQASNGLARKTDVIEAEARLLQAQARQIEIGNSLRDSLQGLYELTGQVPASMATLGEELALVKPDPFQVDNWISEAQQNNPLILAKQSAMEAAREDIRMQQGGHYPSLDLVASYNISDTDGSLFGGGSEVESADVAVVLSVPIYAGGSVSSRVREKENMYNKSRDELEQTWRQTSRETRAAFTGVTSAISTVQALQKSVEAYTSAVEFKQQSYESGVVTSITVLDAVRDLFIAQTEYSAARYDYLYNNLRLKRAVGTLTEFDLQQINNALQGKEVSTDLSVLDEDLELSRLVLY</sequence>
<gene>
    <name evidence="8" type="ORF">VCO01S_18010</name>
</gene>
<evidence type="ECO:0000313" key="9">
    <source>
        <dbReference type="Proteomes" id="UP000318242"/>
    </source>
</evidence>
<dbReference type="NCBIfam" id="TIGR01844">
    <property type="entry name" value="type_I_sec_TolC"/>
    <property type="match status" value="1"/>
</dbReference>
<dbReference type="AlphaFoldDB" id="A0A4Y3IP06"/>
<comment type="subcellular location">
    <subcellularLocation>
        <location evidence="1">Cell outer membrane</location>
    </subcellularLocation>
</comment>
<dbReference type="Pfam" id="PF02321">
    <property type="entry name" value="OEP"/>
    <property type="match status" value="2"/>
</dbReference>
<reference evidence="8 9" key="1">
    <citation type="submission" date="2019-06" db="EMBL/GenBank/DDBJ databases">
        <title>Whole genome shotgun sequence of Vibrio comitans NBRC 102076.</title>
        <authorList>
            <person name="Hosoyama A."/>
            <person name="Uohara A."/>
            <person name="Ohji S."/>
            <person name="Ichikawa N."/>
        </authorList>
    </citation>
    <scope>NUCLEOTIDE SEQUENCE [LARGE SCALE GENOMIC DNA]</scope>
    <source>
        <strain evidence="8 9">NBRC 102076</strain>
    </source>
</reference>
<dbReference type="PANTHER" id="PTHR30026">
    <property type="entry name" value="OUTER MEMBRANE PROTEIN TOLC"/>
    <property type="match status" value="1"/>
</dbReference>
<name>A0A4Y3IP06_9VIBR</name>
<keyword evidence="7" id="KW-0998">Cell outer membrane</keyword>
<evidence type="ECO:0000256" key="5">
    <source>
        <dbReference type="ARBA" id="ARBA00022692"/>
    </source>
</evidence>
<keyword evidence="3" id="KW-0813">Transport</keyword>
<dbReference type="PANTHER" id="PTHR30026:SF20">
    <property type="entry name" value="OUTER MEMBRANE PROTEIN TOLC"/>
    <property type="match status" value="1"/>
</dbReference>
<dbReference type="InterPro" id="IPR003423">
    <property type="entry name" value="OMP_efflux"/>
</dbReference>
<comment type="similarity">
    <text evidence="2">Belongs to the outer membrane factor (OMF) (TC 1.B.17) family.</text>
</comment>
<dbReference type="GO" id="GO:0009279">
    <property type="term" value="C:cell outer membrane"/>
    <property type="evidence" value="ECO:0007669"/>
    <property type="project" value="UniProtKB-SubCell"/>
</dbReference>
<proteinExistence type="inferred from homology"/>
<dbReference type="Gene3D" id="1.20.1600.10">
    <property type="entry name" value="Outer membrane efflux proteins (OEP)"/>
    <property type="match status" value="1"/>
</dbReference>
<evidence type="ECO:0000256" key="7">
    <source>
        <dbReference type="ARBA" id="ARBA00023237"/>
    </source>
</evidence>
<evidence type="ECO:0000256" key="3">
    <source>
        <dbReference type="ARBA" id="ARBA00022448"/>
    </source>
</evidence>
<dbReference type="GO" id="GO:1990281">
    <property type="term" value="C:efflux pump complex"/>
    <property type="evidence" value="ECO:0007669"/>
    <property type="project" value="TreeGrafter"/>
</dbReference>
<evidence type="ECO:0000256" key="1">
    <source>
        <dbReference type="ARBA" id="ARBA00004442"/>
    </source>
</evidence>
<organism evidence="8 9">
    <name type="scientific">Vibrio comitans NBRC 102076</name>
    <dbReference type="NCBI Taxonomy" id="1219078"/>
    <lineage>
        <taxon>Bacteria</taxon>
        <taxon>Pseudomonadati</taxon>
        <taxon>Pseudomonadota</taxon>
        <taxon>Gammaproteobacteria</taxon>
        <taxon>Vibrionales</taxon>
        <taxon>Vibrionaceae</taxon>
        <taxon>Vibrio</taxon>
    </lineage>
</organism>
<dbReference type="InterPro" id="IPR010130">
    <property type="entry name" value="T1SS_OMP_TolC"/>
</dbReference>
<dbReference type="Proteomes" id="UP000318242">
    <property type="component" value="Unassembled WGS sequence"/>
</dbReference>
<dbReference type="SUPFAM" id="SSF56954">
    <property type="entry name" value="Outer membrane efflux proteins (OEP)"/>
    <property type="match status" value="1"/>
</dbReference>
<comment type="caution">
    <text evidence="8">The sequence shown here is derived from an EMBL/GenBank/DDBJ whole genome shotgun (WGS) entry which is preliminary data.</text>
</comment>
<dbReference type="InterPro" id="IPR051906">
    <property type="entry name" value="TolC-like"/>
</dbReference>
<keyword evidence="5" id="KW-0812">Transmembrane</keyword>
<evidence type="ECO:0000256" key="6">
    <source>
        <dbReference type="ARBA" id="ARBA00023136"/>
    </source>
</evidence>
<keyword evidence="9" id="KW-1185">Reference proteome</keyword>